<proteinExistence type="predicted"/>
<protein>
    <submittedName>
        <fullName evidence="2">Uncharacterized protein</fullName>
    </submittedName>
</protein>
<dbReference type="EMBL" id="JAYKXN010000007">
    <property type="protein sequence ID" value="KAK7272026.1"/>
    <property type="molecule type" value="Genomic_DNA"/>
</dbReference>
<evidence type="ECO:0000256" key="1">
    <source>
        <dbReference type="SAM" id="MobiDB-lite"/>
    </source>
</evidence>
<evidence type="ECO:0000313" key="3">
    <source>
        <dbReference type="Proteomes" id="UP001359559"/>
    </source>
</evidence>
<keyword evidence="3" id="KW-1185">Reference proteome</keyword>
<accession>A0AAN9FDA3</accession>
<dbReference type="PANTHER" id="PTHR33984">
    <property type="entry name" value="OS02G0717600 PROTEIN"/>
    <property type="match status" value="1"/>
</dbReference>
<evidence type="ECO:0000313" key="2">
    <source>
        <dbReference type="EMBL" id="KAK7272026.1"/>
    </source>
</evidence>
<dbReference type="Proteomes" id="UP001359559">
    <property type="component" value="Unassembled WGS sequence"/>
</dbReference>
<name>A0AAN9FDA3_CLITE</name>
<sequence length="616" mass="68345">MTMDRASQSSSESPTRDPKVLSIECLKGSSKGDEWSGDMLQTGDIVEELRIGSSVNSQIRFKSPFKGGKTGVQKILHDAYKKKETSIAVRVRRGADEVVELQACIVPNEFVNKKQFVLRSISDPNYVVGFLDRTETECFDLQASRSTRMVNALTRTKLQDGYVSYSWERRMQEMLSVPNSSNFLSILFLPKASDRVASRYNDLEDTLARANAWLNAGQASGVPVVFMNIQTESLLTKISGETASSTVNAGSLSDLANLANASLYGFEDYHGVDIGVVRAVRLWYAPVGGEFSIEIKLKEDDTKLGFAISRTEEGFIFISSVINQENVPATRSELSNLYKLATDTSRLLVVSRVSNQKVLPWMVSSTGAIRCYDTVSLSQKLSLHRHTRVPILLHVFLWDRTLATSSGGGNSRFRNLSHSVLPLPSELHLARHPNENQVLPLPPEPSEPSDTTSEYSQSRLERDTAGESSFRFHDFSLSSNWTLGLLLEFVCFASLALFTEKRNNVAYSIGYWEFEKHDHCLSFPIVLGLDNIFVPIVRHAWWFRENVCHVSLVDDDSSGSDYDLPSEVDSSDSCEDDELLMADSDTEDDAGWGAVIGVGGSSNVIICQPSGNYVES</sequence>
<reference evidence="2 3" key="1">
    <citation type="submission" date="2024-01" db="EMBL/GenBank/DDBJ databases">
        <title>The genomes of 5 underutilized Papilionoideae crops provide insights into root nodulation and disease resistance.</title>
        <authorList>
            <person name="Yuan L."/>
        </authorList>
    </citation>
    <scope>NUCLEOTIDE SEQUENCE [LARGE SCALE GENOMIC DNA]</scope>
    <source>
        <strain evidence="2">LY-2023</strain>
        <tissue evidence="2">Leaf</tissue>
    </source>
</reference>
<organism evidence="2 3">
    <name type="scientific">Clitoria ternatea</name>
    <name type="common">Butterfly pea</name>
    <dbReference type="NCBI Taxonomy" id="43366"/>
    <lineage>
        <taxon>Eukaryota</taxon>
        <taxon>Viridiplantae</taxon>
        <taxon>Streptophyta</taxon>
        <taxon>Embryophyta</taxon>
        <taxon>Tracheophyta</taxon>
        <taxon>Spermatophyta</taxon>
        <taxon>Magnoliopsida</taxon>
        <taxon>eudicotyledons</taxon>
        <taxon>Gunneridae</taxon>
        <taxon>Pentapetalae</taxon>
        <taxon>rosids</taxon>
        <taxon>fabids</taxon>
        <taxon>Fabales</taxon>
        <taxon>Fabaceae</taxon>
        <taxon>Papilionoideae</taxon>
        <taxon>50 kb inversion clade</taxon>
        <taxon>NPAAA clade</taxon>
        <taxon>indigoferoid/millettioid clade</taxon>
        <taxon>Phaseoleae</taxon>
        <taxon>Clitoria</taxon>
    </lineage>
</organism>
<comment type="caution">
    <text evidence="2">The sequence shown here is derived from an EMBL/GenBank/DDBJ whole genome shotgun (WGS) entry which is preliminary data.</text>
</comment>
<dbReference type="PANTHER" id="PTHR33984:SF11">
    <property type="match status" value="1"/>
</dbReference>
<gene>
    <name evidence="2" type="ORF">RJT34_28370</name>
</gene>
<dbReference type="AlphaFoldDB" id="A0AAN9FDA3"/>
<feature type="region of interest" description="Disordered" evidence="1">
    <location>
        <begin position="435"/>
        <end position="458"/>
    </location>
</feature>